<dbReference type="PANTHER" id="PTHR11564:SF5">
    <property type="entry name" value="SIGNAL RECOGNITION PARTICLE SUBUNIT SRP54"/>
    <property type="match status" value="1"/>
</dbReference>
<dbReference type="SMART" id="SM00962">
    <property type="entry name" value="SRP54"/>
    <property type="match status" value="1"/>
</dbReference>
<dbReference type="Gene3D" id="3.40.50.300">
    <property type="entry name" value="P-loop containing nucleotide triphosphate hydrolases"/>
    <property type="match status" value="1"/>
</dbReference>
<dbReference type="SMART" id="SM00963">
    <property type="entry name" value="SRP54_N"/>
    <property type="match status" value="1"/>
</dbReference>
<dbReference type="GO" id="GO:0006614">
    <property type="term" value="P:SRP-dependent cotranslational protein targeting to membrane"/>
    <property type="evidence" value="ECO:0007669"/>
    <property type="project" value="InterPro"/>
</dbReference>
<organism evidence="10">
    <name type="scientific">hydrothermal vent metagenome</name>
    <dbReference type="NCBI Taxonomy" id="652676"/>
    <lineage>
        <taxon>unclassified sequences</taxon>
        <taxon>metagenomes</taxon>
        <taxon>ecological metagenomes</taxon>
    </lineage>
</organism>
<dbReference type="InterPro" id="IPR000897">
    <property type="entry name" value="SRP54_GTPase_dom"/>
</dbReference>
<evidence type="ECO:0000259" key="9">
    <source>
        <dbReference type="PROSITE" id="PS00300"/>
    </source>
</evidence>
<comment type="similarity">
    <text evidence="1">Belongs to the GTP-binding SRP family. SRP54 subfamily.</text>
</comment>
<gene>
    <name evidence="10" type="ORF">MGWOODY_Mmi259</name>
</gene>
<dbReference type="Pfam" id="PF00448">
    <property type="entry name" value="SRP54"/>
    <property type="match status" value="1"/>
</dbReference>
<sequence>MFDQITERFDTVLRNLRGLGKITDKNIQETAREIRRVLLEADVNFQVTRDFVKRVQDRSSGTKVLKSVKPGEQFIKIIHDELVTLFGKEPVPLEFAKKGQTIILMAGLQGSGKTATCVKLANRLNDQGKSVLLVAADVYRPAAIKQLQVLAEEIAVPVFEMGQDDPVKICTAAIEEAALSKIDCVILDTAGRLHVDGEMMVEIQQIAEAVKPTETLFVADGMTGQDAVHSAQAFNEALEITGTILTKLDGDARGGAAISITTVIKKPVKFIGISEKTDGLEVFDPQRMADRILGLGDVVTLVEKAQKVVTESEAAKMQEKLLENRFTLEDFNTQLKQLQKMGNLNQIMGMIPGVPRKMMQGMDLDDRQLSWTKAMINSMTPQERNNPQLINGQRRRRIAAGSGRSVQEVNQLLKQFTEMQKMMKKFGKMKPRGIRVDSFI</sequence>
<evidence type="ECO:0000256" key="3">
    <source>
        <dbReference type="ARBA" id="ARBA00022801"/>
    </source>
</evidence>
<dbReference type="SUPFAM" id="SSF52540">
    <property type="entry name" value="P-loop containing nucleoside triphosphate hydrolases"/>
    <property type="match status" value="1"/>
</dbReference>
<evidence type="ECO:0000256" key="8">
    <source>
        <dbReference type="ARBA" id="ARBA00035672"/>
    </source>
</evidence>
<dbReference type="InterPro" id="IPR013822">
    <property type="entry name" value="Signal_recog_particl_SRP54_hlx"/>
</dbReference>
<dbReference type="InterPro" id="IPR004125">
    <property type="entry name" value="Signal_recog_particle_SRP54_M"/>
</dbReference>
<dbReference type="CDD" id="cd18539">
    <property type="entry name" value="SRP_G"/>
    <property type="match status" value="1"/>
</dbReference>
<evidence type="ECO:0000256" key="5">
    <source>
        <dbReference type="ARBA" id="ARBA00023134"/>
    </source>
</evidence>
<feature type="domain" description="SRP54-type proteins GTP-binding" evidence="9">
    <location>
        <begin position="267"/>
        <end position="280"/>
    </location>
</feature>
<reference evidence="10" key="1">
    <citation type="submission" date="2015-10" db="EMBL/GenBank/DDBJ databases">
        <authorList>
            <person name="Gilbert D.G."/>
        </authorList>
    </citation>
    <scope>NUCLEOTIDE SEQUENCE</scope>
</reference>
<evidence type="ECO:0000313" key="10">
    <source>
        <dbReference type="EMBL" id="CUV09307.1"/>
    </source>
</evidence>
<dbReference type="EMBL" id="FAXC01000217">
    <property type="protein sequence ID" value="CUV09307.1"/>
    <property type="molecule type" value="Genomic_DNA"/>
</dbReference>
<dbReference type="GO" id="GO:0005786">
    <property type="term" value="C:signal recognition particle, endoplasmic reticulum targeting"/>
    <property type="evidence" value="ECO:0007669"/>
    <property type="project" value="UniProtKB-KW"/>
</dbReference>
<evidence type="ECO:0000256" key="7">
    <source>
        <dbReference type="ARBA" id="ARBA00023274"/>
    </source>
</evidence>
<evidence type="ECO:0000256" key="6">
    <source>
        <dbReference type="ARBA" id="ARBA00023135"/>
    </source>
</evidence>
<keyword evidence="4" id="KW-0694">RNA-binding</keyword>
<dbReference type="NCBIfam" id="TIGR00959">
    <property type="entry name" value="ffh"/>
    <property type="match status" value="1"/>
</dbReference>
<dbReference type="GO" id="GO:0008312">
    <property type="term" value="F:7S RNA binding"/>
    <property type="evidence" value="ECO:0007669"/>
    <property type="project" value="InterPro"/>
</dbReference>
<dbReference type="InterPro" id="IPR027417">
    <property type="entry name" value="P-loop_NTPase"/>
</dbReference>
<dbReference type="SMART" id="SM00382">
    <property type="entry name" value="AAA"/>
    <property type="match status" value="1"/>
</dbReference>
<dbReference type="InterPro" id="IPR022941">
    <property type="entry name" value="SRP54"/>
</dbReference>
<keyword evidence="3" id="KW-0378">Hydrolase</keyword>
<evidence type="ECO:0000256" key="2">
    <source>
        <dbReference type="ARBA" id="ARBA00022741"/>
    </source>
</evidence>
<dbReference type="PROSITE" id="PS00300">
    <property type="entry name" value="SRP54"/>
    <property type="match status" value="1"/>
</dbReference>
<dbReference type="EC" id="3.6.5.4" evidence="8"/>
<keyword evidence="6" id="KW-0733">Signal recognition particle</keyword>
<dbReference type="HAMAP" id="MF_00306">
    <property type="entry name" value="SRP54"/>
    <property type="match status" value="1"/>
</dbReference>
<dbReference type="GO" id="GO:0005525">
    <property type="term" value="F:GTP binding"/>
    <property type="evidence" value="ECO:0007669"/>
    <property type="project" value="UniProtKB-KW"/>
</dbReference>
<dbReference type="Gene3D" id="1.20.120.140">
    <property type="entry name" value="Signal recognition particle SRP54, nucleotide-binding domain"/>
    <property type="match status" value="1"/>
</dbReference>
<proteinExistence type="inferred from homology"/>
<dbReference type="InterPro" id="IPR003593">
    <property type="entry name" value="AAA+_ATPase"/>
</dbReference>
<evidence type="ECO:0000256" key="4">
    <source>
        <dbReference type="ARBA" id="ARBA00022884"/>
    </source>
</evidence>
<protein>
    <recommendedName>
        <fullName evidence="8">signal-recognition-particle GTPase</fullName>
        <ecNumber evidence="8">3.6.5.4</ecNumber>
    </recommendedName>
</protein>
<keyword evidence="5" id="KW-0342">GTP-binding</keyword>
<name>A0A170QCM5_9ZZZZ</name>
<dbReference type="InterPro" id="IPR036891">
    <property type="entry name" value="Signal_recog_part_SRP54_M_sf"/>
</dbReference>
<keyword evidence="7" id="KW-0687">Ribonucleoprotein</keyword>
<dbReference type="InterPro" id="IPR042101">
    <property type="entry name" value="SRP54_N_sf"/>
</dbReference>
<dbReference type="PANTHER" id="PTHR11564">
    <property type="entry name" value="SIGNAL RECOGNITION PARTICLE 54K PROTEIN SRP54"/>
    <property type="match status" value="1"/>
</dbReference>
<keyword evidence="2" id="KW-0547">Nucleotide-binding</keyword>
<dbReference type="SUPFAM" id="SSF47446">
    <property type="entry name" value="Signal peptide-binding domain"/>
    <property type="match status" value="1"/>
</dbReference>
<dbReference type="GO" id="GO:0003924">
    <property type="term" value="F:GTPase activity"/>
    <property type="evidence" value="ECO:0007669"/>
    <property type="project" value="InterPro"/>
</dbReference>
<accession>A0A170QCM5</accession>
<evidence type="ECO:0000256" key="1">
    <source>
        <dbReference type="ARBA" id="ARBA00005450"/>
    </source>
</evidence>
<dbReference type="Pfam" id="PF02978">
    <property type="entry name" value="SRP_SPB"/>
    <property type="match status" value="1"/>
</dbReference>
<dbReference type="InterPro" id="IPR004780">
    <property type="entry name" value="SRP"/>
</dbReference>
<dbReference type="Pfam" id="PF02881">
    <property type="entry name" value="SRP54_N"/>
    <property type="match status" value="1"/>
</dbReference>
<dbReference type="Gene3D" id="1.10.260.30">
    <property type="entry name" value="Signal recognition particle, SRP54 subunit, M-domain"/>
    <property type="match status" value="1"/>
</dbReference>
<dbReference type="AlphaFoldDB" id="A0A170QCM5"/>